<keyword evidence="5" id="KW-0812">Transmembrane</keyword>
<evidence type="ECO:0000256" key="4">
    <source>
        <dbReference type="SAM" id="MobiDB-lite"/>
    </source>
</evidence>
<keyword evidence="5" id="KW-1133">Transmembrane helix</keyword>
<reference evidence="7 8" key="1">
    <citation type="journal article" date="2016" name="Sci. Rep.">
        <title>Insights into Adaptations to a Near-Obligate Nematode Endoparasitic Lifestyle from the Finished Genome of Drechmeria coniospora.</title>
        <authorList>
            <person name="Zhang L."/>
            <person name="Zhou Z."/>
            <person name="Guo Q."/>
            <person name="Fokkens L."/>
            <person name="Miskei M."/>
            <person name="Pocsi I."/>
            <person name="Zhang W."/>
            <person name="Chen M."/>
            <person name="Wang L."/>
            <person name="Sun Y."/>
            <person name="Donzelli B.G."/>
            <person name="Gibson D.M."/>
            <person name="Nelson D.R."/>
            <person name="Luo J.G."/>
            <person name="Rep M."/>
            <person name="Liu H."/>
            <person name="Yang S."/>
            <person name="Wang J."/>
            <person name="Krasnoff S.B."/>
            <person name="Xu Y."/>
            <person name="Molnar I."/>
            <person name="Lin M."/>
        </authorList>
    </citation>
    <scope>NUCLEOTIDE SEQUENCE [LARGE SCALE GENOMIC DNA]</scope>
    <source>
        <strain evidence="7 8">ARSEF 6962</strain>
    </source>
</reference>
<feature type="region of interest" description="Disordered" evidence="4">
    <location>
        <begin position="232"/>
        <end position="264"/>
    </location>
</feature>
<keyword evidence="5" id="KW-0472">Membrane</keyword>
<dbReference type="PANTHER" id="PTHR10730:SF53">
    <property type="entry name" value="GLYCOSYLTRANSFERASE 25 FAMILY MEMBER"/>
    <property type="match status" value="1"/>
</dbReference>
<evidence type="ECO:0000259" key="6">
    <source>
        <dbReference type="Pfam" id="PF01755"/>
    </source>
</evidence>
<dbReference type="GeneID" id="63714346"/>
<keyword evidence="3" id="KW-0808">Transferase</keyword>
<sequence length="455" mass="50904">MCSRQRQKEDEEKSFCDLLIRSFSFGISIVPLSTHNLPCNDCLNRPDSASPMMLQTAATAKRAISIVLAVFVTLIIVFLHSRRDRLIVLAPLPLPAVRPAMGRSGQQRSLLDDIGNSTLGFEKVFVVGLPSRTDRRDGITLAAALGNLQIEFKEGVVASEVAGRAIPKNKEMKYLQGAVLGSWRGHMNAMQEVVRRNLESVLILEDDVDWDIRLKDQLRDFARASNALLQPLRDSPHHYADPTYPRPSSDSSPPPQDIPFEDLPATLLPTTSPYGDDWDVLWIGHCGMHFPFDGNDIPKGRVIHRRDVTVAPKKSLWVFNSPFTLKDKYPDHTRAVHHVQEGVCTLGYAVSQSGARKILFEIAQKPPTDAFDILLRFFCEGTEGRAMHNCLTLTPGLFHHYRPAGPVKELSDIGDHGDAFRERPDSDIVRWSVRLNTRELLDGGTGFVDQFPDEE</sequence>
<dbReference type="PANTHER" id="PTHR10730">
    <property type="entry name" value="PROCOLLAGEN-LYSINE,2-OXOGLUTARATE 5-DIOXYGENASE/GLYCOSYLTRANSFERASE 25 FAMILY MEMBER"/>
    <property type="match status" value="1"/>
</dbReference>
<protein>
    <recommendedName>
        <fullName evidence="6">Glycosyl transferase family 25 domain-containing protein</fullName>
    </recommendedName>
</protein>
<comment type="caution">
    <text evidence="7">The sequence shown here is derived from an EMBL/GenBank/DDBJ whole genome shotgun (WGS) entry which is preliminary data.</text>
</comment>
<dbReference type="GO" id="GO:0016740">
    <property type="term" value="F:transferase activity"/>
    <property type="evidence" value="ECO:0007669"/>
    <property type="project" value="UniProtKB-KW"/>
</dbReference>
<keyword evidence="8" id="KW-1185">Reference proteome</keyword>
<dbReference type="Proteomes" id="UP000076580">
    <property type="component" value="Chromosome 01"/>
</dbReference>
<name>A0A151GTW5_DRECN</name>
<organism evidence="7 8">
    <name type="scientific">Drechmeria coniospora</name>
    <name type="common">Nematophagous fungus</name>
    <name type="synonym">Meria coniospora</name>
    <dbReference type="NCBI Taxonomy" id="98403"/>
    <lineage>
        <taxon>Eukaryota</taxon>
        <taxon>Fungi</taxon>
        <taxon>Dikarya</taxon>
        <taxon>Ascomycota</taxon>
        <taxon>Pezizomycotina</taxon>
        <taxon>Sordariomycetes</taxon>
        <taxon>Hypocreomycetidae</taxon>
        <taxon>Hypocreales</taxon>
        <taxon>Ophiocordycipitaceae</taxon>
        <taxon>Drechmeria</taxon>
    </lineage>
</organism>
<evidence type="ECO:0000256" key="3">
    <source>
        <dbReference type="ARBA" id="ARBA00022679"/>
    </source>
</evidence>
<evidence type="ECO:0000256" key="1">
    <source>
        <dbReference type="ARBA" id="ARBA00006721"/>
    </source>
</evidence>
<dbReference type="InterPro" id="IPR050757">
    <property type="entry name" value="Collagen_mod_GT25"/>
</dbReference>
<proteinExistence type="inferred from homology"/>
<accession>A0A151GTW5</accession>
<dbReference type="CDD" id="cd06532">
    <property type="entry name" value="Glyco_transf_25"/>
    <property type="match status" value="1"/>
</dbReference>
<feature type="compositionally biased region" description="Low complexity" evidence="4">
    <location>
        <begin position="241"/>
        <end position="251"/>
    </location>
</feature>
<dbReference type="OrthoDB" id="47375at2759"/>
<dbReference type="Pfam" id="PF01755">
    <property type="entry name" value="Glyco_transf_25"/>
    <property type="match status" value="1"/>
</dbReference>
<keyword evidence="2" id="KW-0328">Glycosyltransferase</keyword>
<comment type="similarity">
    <text evidence="1">Belongs to the glycosyltransferase 25 family.</text>
</comment>
<gene>
    <name evidence="7" type="ORF">DCS_01703</name>
</gene>
<dbReference type="InParanoid" id="A0A151GTW5"/>
<dbReference type="AlphaFoldDB" id="A0A151GTW5"/>
<dbReference type="InterPro" id="IPR002654">
    <property type="entry name" value="Glyco_trans_25"/>
</dbReference>
<dbReference type="RefSeq" id="XP_040659918.1">
    <property type="nucleotide sequence ID" value="XM_040799035.1"/>
</dbReference>
<evidence type="ECO:0000256" key="5">
    <source>
        <dbReference type="SAM" id="Phobius"/>
    </source>
</evidence>
<evidence type="ECO:0000313" key="8">
    <source>
        <dbReference type="Proteomes" id="UP000076580"/>
    </source>
</evidence>
<feature type="domain" description="Glycosyl transferase family 25" evidence="6">
    <location>
        <begin position="122"/>
        <end position="226"/>
    </location>
</feature>
<evidence type="ECO:0000313" key="7">
    <source>
        <dbReference type="EMBL" id="KYK60566.1"/>
    </source>
</evidence>
<feature type="transmembrane region" description="Helical" evidence="5">
    <location>
        <begin position="63"/>
        <end position="81"/>
    </location>
</feature>
<evidence type="ECO:0000256" key="2">
    <source>
        <dbReference type="ARBA" id="ARBA00022676"/>
    </source>
</evidence>
<dbReference type="EMBL" id="LAYC01000001">
    <property type="protein sequence ID" value="KYK60566.1"/>
    <property type="molecule type" value="Genomic_DNA"/>
</dbReference>